<comment type="caution">
    <text evidence="8">The sequence shown here is derived from an EMBL/GenBank/DDBJ whole genome shotgun (WGS) entry which is preliminary data.</text>
</comment>
<proteinExistence type="predicted"/>
<dbReference type="GO" id="GO:0042597">
    <property type="term" value="C:periplasmic space"/>
    <property type="evidence" value="ECO:0007669"/>
    <property type="project" value="UniProtKB-SubCell"/>
</dbReference>
<dbReference type="Pfam" id="PF16822">
    <property type="entry name" value="ALGX"/>
    <property type="match status" value="1"/>
</dbReference>
<evidence type="ECO:0000256" key="1">
    <source>
        <dbReference type="ARBA" id="ARBA00004418"/>
    </source>
</evidence>
<dbReference type="RefSeq" id="WP_069725597.1">
    <property type="nucleotide sequence ID" value="NZ_MDCO01000001.1"/>
</dbReference>
<sequence>MLFDKVSIKYNTGEIDFTLEELNTIKDVLIFFRDELKKRNIEFALFIAPNKESIYYEFIPKYIKLKDISTIDKLVSYLRENTDINIIYPKYEMLKYKNKYELYYKEDVHWNDIGGYIGYLELMKALNMTNELVPIENVKILEEDSLDHYILTNYTKNHFNIIEGANNHYYSKQDNYYSYSKSDVSNNCNILFIRDSYGYHLFNYIASSFNSTIFLHRSSFNIEYIKERDINLVVLEFAGFSIKGLLEMTNWRIEEMNRD</sequence>
<dbReference type="EMBL" id="MDCO01000001">
    <property type="protein sequence ID" value="OEJ16146.1"/>
    <property type="molecule type" value="Genomic_DNA"/>
</dbReference>
<keyword evidence="6" id="KW-0016">Alginate biosynthesis</keyword>
<comment type="subcellular location">
    <subcellularLocation>
        <location evidence="1">Periplasm</location>
    </subcellularLocation>
</comment>
<feature type="domain" description="AlgX/AlgJ SGNH hydrolase-like" evidence="7">
    <location>
        <begin position="29"/>
        <end position="130"/>
    </location>
</feature>
<evidence type="ECO:0000256" key="2">
    <source>
        <dbReference type="ARBA" id="ARBA00005182"/>
    </source>
</evidence>
<dbReference type="GO" id="GO:0042121">
    <property type="term" value="P:alginic acid biosynthetic process"/>
    <property type="evidence" value="ECO:0007669"/>
    <property type="project" value="UniProtKB-UniPathway"/>
</dbReference>
<dbReference type="AlphaFoldDB" id="A0A1E5NJ68"/>
<dbReference type="UniPathway" id="UPA00286"/>
<reference evidence="8 9" key="1">
    <citation type="submission" date="2016-08" db="EMBL/GenBank/DDBJ databases">
        <title>Characterization and recognition of Brachyspira hampsonii sp. nov., a novel intestinal spirochete that is pathogenic to pigs.</title>
        <authorList>
            <person name="Mirajkar N."/>
            <person name="La T."/>
            <person name="Phillips N."/>
            <person name="Hampson D."/>
            <person name="Gebhart C."/>
        </authorList>
    </citation>
    <scope>NUCLEOTIDE SEQUENCE [LARGE SCALE GENOMIC DNA]</scope>
    <source>
        <strain evidence="8 9">P280/1</strain>
    </source>
</reference>
<evidence type="ECO:0000256" key="3">
    <source>
        <dbReference type="ARBA" id="ARBA00022679"/>
    </source>
</evidence>
<gene>
    <name evidence="8" type="ORF">BFL38_11945</name>
</gene>
<evidence type="ECO:0000256" key="4">
    <source>
        <dbReference type="ARBA" id="ARBA00022729"/>
    </source>
</evidence>
<accession>A0A1E5NJ68</accession>
<evidence type="ECO:0000256" key="5">
    <source>
        <dbReference type="ARBA" id="ARBA00022764"/>
    </source>
</evidence>
<evidence type="ECO:0000313" key="8">
    <source>
        <dbReference type="EMBL" id="OEJ16146.1"/>
    </source>
</evidence>
<keyword evidence="5" id="KW-0574">Periplasm</keyword>
<evidence type="ECO:0000259" key="7">
    <source>
        <dbReference type="Pfam" id="PF16822"/>
    </source>
</evidence>
<name>A0A1E5NJ68_9SPIR</name>
<organism evidence="8 9">
    <name type="scientific">Brachyspira hampsonii</name>
    <dbReference type="NCBI Taxonomy" id="1287055"/>
    <lineage>
        <taxon>Bacteria</taxon>
        <taxon>Pseudomonadati</taxon>
        <taxon>Spirochaetota</taxon>
        <taxon>Spirochaetia</taxon>
        <taxon>Brachyspirales</taxon>
        <taxon>Brachyspiraceae</taxon>
        <taxon>Brachyspira</taxon>
    </lineage>
</organism>
<evidence type="ECO:0000256" key="6">
    <source>
        <dbReference type="ARBA" id="ARBA00022841"/>
    </source>
</evidence>
<keyword evidence="4" id="KW-0732">Signal</keyword>
<keyword evidence="3" id="KW-0808">Transferase</keyword>
<dbReference type="GO" id="GO:0016740">
    <property type="term" value="F:transferase activity"/>
    <property type="evidence" value="ECO:0007669"/>
    <property type="project" value="UniProtKB-KW"/>
</dbReference>
<dbReference type="InterPro" id="IPR031811">
    <property type="entry name" value="ALGX/ALGJ_SGNH-like"/>
</dbReference>
<comment type="pathway">
    <text evidence="2">Glycan biosynthesis; alginate biosynthesis.</text>
</comment>
<evidence type="ECO:0000313" key="9">
    <source>
        <dbReference type="Proteomes" id="UP000095247"/>
    </source>
</evidence>
<dbReference type="Proteomes" id="UP000095247">
    <property type="component" value="Unassembled WGS sequence"/>
</dbReference>
<protein>
    <recommendedName>
        <fullName evidence="7">AlgX/AlgJ SGNH hydrolase-like domain-containing protein</fullName>
    </recommendedName>
</protein>